<gene>
    <name evidence="3" type="ORF">CGZ92_13800</name>
</gene>
<dbReference type="SUPFAM" id="SSF56436">
    <property type="entry name" value="C-type lectin-like"/>
    <property type="match status" value="1"/>
</dbReference>
<dbReference type="Proteomes" id="UP000216533">
    <property type="component" value="Unassembled WGS sequence"/>
</dbReference>
<dbReference type="Gene3D" id="3.90.1580.10">
    <property type="entry name" value="paralog of FGE (formylglycine-generating enzyme)"/>
    <property type="match status" value="1"/>
</dbReference>
<dbReference type="PANTHER" id="PTHR23150:SF19">
    <property type="entry name" value="FORMYLGLYCINE-GENERATING ENZYME"/>
    <property type="match status" value="1"/>
</dbReference>
<dbReference type="AlphaFoldDB" id="A0A255DXZ1"/>
<dbReference type="InterPro" id="IPR005532">
    <property type="entry name" value="SUMF_dom"/>
</dbReference>
<dbReference type="GO" id="GO:0120147">
    <property type="term" value="F:formylglycine-generating oxidase activity"/>
    <property type="evidence" value="ECO:0007669"/>
    <property type="project" value="TreeGrafter"/>
</dbReference>
<evidence type="ECO:0000313" key="4">
    <source>
        <dbReference type="Proteomes" id="UP000216533"/>
    </source>
</evidence>
<evidence type="ECO:0000256" key="1">
    <source>
        <dbReference type="SAM" id="MobiDB-lite"/>
    </source>
</evidence>
<accession>A0A255DXZ1</accession>
<dbReference type="EMBL" id="NMVI01000029">
    <property type="protein sequence ID" value="OYN84144.1"/>
    <property type="molecule type" value="Genomic_DNA"/>
</dbReference>
<feature type="region of interest" description="Disordered" evidence="1">
    <location>
        <begin position="1"/>
        <end position="21"/>
    </location>
</feature>
<sequence>MPGSVAGEGASGSHPGELVSVPAGPFVMGSEAPEGFPADGEGPLRQVEVGEFRIGATAVTVAEYAAFVEATDHRTDAERYGWSFVFHHLLAPGAEEAVVEGQVPETPWWLGIRGADWRHPGGPGSAAEPDHPVVHVSHRDASAYAAWVGGRLPTEAEWEKAARGGLEQASYPWGDELTPGGEHRANLWQGTFPSSNSGDDGWLGTAPVRSFPANGLGLYETSGNVWEWTADWFSPHWHRRDQERTRVDPTGPPRGTARVVRGGSYLCHRSYCNRYRVAARTQTEPDTTLGHTGFRVAFGAE</sequence>
<protein>
    <submittedName>
        <fullName evidence="3">Serine/threonine protein phosphatase</fullName>
    </submittedName>
</protein>
<comment type="caution">
    <text evidence="3">The sequence shown here is derived from an EMBL/GenBank/DDBJ whole genome shotgun (WGS) entry which is preliminary data.</text>
</comment>
<organism evidence="3 4">
    <name type="scientific">Parenemella sanctibonifatiensis</name>
    <dbReference type="NCBI Taxonomy" id="2016505"/>
    <lineage>
        <taxon>Bacteria</taxon>
        <taxon>Bacillati</taxon>
        <taxon>Actinomycetota</taxon>
        <taxon>Actinomycetes</taxon>
        <taxon>Propionibacteriales</taxon>
        <taxon>Propionibacteriaceae</taxon>
        <taxon>Parenemella</taxon>
    </lineage>
</organism>
<dbReference type="Pfam" id="PF03781">
    <property type="entry name" value="FGE-sulfatase"/>
    <property type="match status" value="1"/>
</dbReference>
<evidence type="ECO:0000313" key="3">
    <source>
        <dbReference type="EMBL" id="OYN84144.1"/>
    </source>
</evidence>
<dbReference type="InterPro" id="IPR016187">
    <property type="entry name" value="CTDL_fold"/>
</dbReference>
<feature type="domain" description="Sulfatase-modifying factor enzyme-like" evidence="2">
    <location>
        <begin position="17"/>
        <end position="297"/>
    </location>
</feature>
<reference evidence="3 4" key="1">
    <citation type="submission" date="2017-07" db="EMBL/GenBank/DDBJ databases">
        <title>Draft whole genome sequences of clinical Proprionibacteriaceae strains.</title>
        <authorList>
            <person name="Bernier A.-M."/>
            <person name="Bernard K."/>
            <person name="Domingo M.-C."/>
        </authorList>
    </citation>
    <scope>NUCLEOTIDE SEQUENCE [LARGE SCALE GENOMIC DNA]</scope>
    <source>
        <strain evidence="3 4">NML 160184</strain>
    </source>
</reference>
<dbReference type="InterPro" id="IPR051043">
    <property type="entry name" value="Sulfatase_Mod_Factor_Kinase"/>
</dbReference>
<dbReference type="InterPro" id="IPR042095">
    <property type="entry name" value="SUMF_sf"/>
</dbReference>
<name>A0A255DXZ1_9ACTN</name>
<proteinExistence type="predicted"/>
<evidence type="ECO:0000259" key="2">
    <source>
        <dbReference type="Pfam" id="PF03781"/>
    </source>
</evidence>
<dbReference type="PANTHER" id="PTHR23150">
    <property type="entry name" value="SULFATASE MODIFYING FACTOR 1, 2"/>
    <property type="match status" value="1"/>
</dbReference>